<proteinExistence type="predicted"/>
<dbReference type="Pfam" id="PF11309">
    <property type="entry name" value="DUF3112"/>
    <property type="match status" value="1"/>
</dbReference>
<dbReference type="STRING" id="322104.A3LX08"/>
<accession>A3LX08</accession>
<dbReference type="Proteomes" id="UP000002258">
    <property type="component" value="Chromosome 6"/>
</dbReference>
<reference evidence="3 4" key="1">
    <citation type="journal article" date="2007" name="Nat. Biotechnol.">
        <title>Genome sequence of the lignocellulose-bioconverting and xylose-fermenting yeast Pichia stipitis.</title>
        <authorList>
            <person name="Jeffries T.W."/>
            <person name="Grigoriev I.V."/>
            <person name="Grimwood J."/>
            <person name="Laplaza J.M."/>
            <person name="Aerts A."/>
            <person name="Salamov A."/>
            <person name="Schmutz J."/>
            <person name="Lindquist E."/>
            <person name="Dehal P."/>
            <person name="Shapiro H."/>
            <person name="Jin Y.S."/>
            <person name="Passoth V."/>
            <person name="Richardson P.M."/>
        </authorList>
    </citation>
    <scope>NUCLEOTIDE SEQUENCE [LARGE SCALE GENOMIC DNA]</scope>
    <source>
        <strain evidence="4">ATCC 58785 / CBS 6054 / NBRC 10063 / NRRL Y-11545</strain>
    </source>
</reference>
<keyword evidence="2" id="KW-0812">Transmembrane</keyword>
<dbReference type="PANTHER" id="PTHR35184">
    <property type="entry name" value="YALI0C10208P"/>
    <property type="match status" value="1"/>
</dbReference>
<sequence length="474" mass="54554">MSATNYTAVYGLMQLLRYQNNYPDLSSGSWPQAQQGRNLLGSIPPVMQQFTTDYQINLFGDYPGPSDLVPSVIFAVIFGIIALAHLFIFIMNYSRGHYFWLSLGWFIYGVMRVIGFSLRPVWGRDLSYVLYGPPCEVFLILPSILIVSFNLILAQRIFTWRHPVGGSRKLFWGVMITLYVVVAGVVAMTIVASIVPYLYFLSERVYTRYKKVVQVTSVLVSLYSLTSISLLGLAYFFKPTKKDEDLYTFQPWWIESFSPLYYVKKGAAQEAAQSFARRHSIHRRAIRVIPASHHHYRIVEGLSKERGNINHNASLLLITVTTVLIFVGCILRAIVVFQGRYRKDSSILCRPVAMYIVWGVFELFINLCYLIGRVDLRFYRPDRLPKDIRDIMTANVSQEPSLISRESESDGFESPEENDKETYDDSEGFDFSDPEPASSVRGPYEPPKRPFQIPYPVDEKYIHKEDDEDEEFHF</sequence>
<name>A3LX08_PICST</name>
<feature type="transmembrane region" description="Helical" evidence="2">
    <location>
        <begin position="138"/>
        <end position="158"/>
    </location>
</feature>
<evidence type="ECO:0000313" key="4">
    <source>
        <dbReference type="Proteomes" id="UP000002258"/>
    </source>
</evidence>
<keyword evidence="4" id="KW-1185">Reference proteome</keyword>
<dbReference type="eggNOG" id="ENOG502S0ZE">
    <property type="taxonomic scope" value="Eukaryota"/>
</dbReference>
<feature type="transmembrane region" description="Helical" evidence="2">
    <location>
        <begin position="68"/>
        <end position="91"/>
    </location>
</feature>
<feature type="region of interest" description="Disordered" evidence="1">
    <location>
        <begin position="399"/>
        <end position="474"/>
    </location>
</feature>
<keyword evidence="2" id="KW-1133">Transmembrane helix</keyword>
<dbReference type="PANTHER" id="PTHR35184:SF1">
    <property type="entry name" value="INTEGRAL MEMBRANE PROTEIN"/>
    <property type="match status" value="1"/>
</dbReference>
<evidence type="ECO:0000256" key="2">
    <source>
        <dbReference type="SAM" id="Phobius"/>
    </source>
</evidence>
<feature type="transmembrane region" description="Helical" evidence="2">
    <location>
        <begin position="170"/>
        <end position="200"/>
    </location>
</feature>
<gene>
    <name evidence="3" type="ORF">PICST_36572</name>
</gene>
<organism evidence="3 4">
    <name type="scientific">Scheffersomyces stipitis (strain ATCC 58785 / CBS 6054 / NBRC 10063 / NRRL Y-11545)</name>
    <name type="common">Yeast</name>
    <name type="synonym">Pichia stipitis</name>
    <dbReference type="NCBI Taxonomy" id="322104"/>
    <lineage>
        <taxon>Eukaryota</taxon>
        <taxon>Fungi</taxon>
        <taxon>Dikarya</taxon>
        <taxon>Ascomycota</taxon>
        <taxon>Saccharomycotina</taxon>
        <taxon>Pichiomycetes</taxon>
        <taxon>Debaryomycetaceae</taxon>
        <taxon>Scheffersomyces</taxon>
    </lineage>
</organism>
<protein>
    <submittedName>
        <fullName evidence="3">Uncharacterized protein</fullName>
    </submittedName>
</protein>
<feature type="transmembrane region" description="Helical" evidence="2">
    <location>
        <begin position="313"/>
        <end position="335"/>
    </location>
</feature>
<dbReference type="KEGG" id="pic:PICST_36572"/>
<dbReference type="HOGENOM" id="CLU_042296_0_0_1"/>
<dbReference type="InterPro" id="IPR021460">
    <property type="entry name" value="DUF3112"/>
</dbReference>
<feature type="transmembrane region" description="Helical" evidence="2">
    <location>
        <begin position="355"/>
        <end position="376"/>
    </location>
</feature>
<feature type="compositionally biased region" description="Acidic residues" evidence="1">
    <location>
        <begin position="409"/>
        <end position="433"/>
    </location>
</feature>
<feature type="transmembrane region" description="Helical" evidence="2">
    <location>
        <begin position="98"/>
        <end position="118"/>
    </location>
</feature>
<evidence type="ECO:0000313" key="3">
    <source>
        <dbReference type="EMBL" id="ABN67377.2"/>
    </source>
</evidence>
<dbReference type="InParanoid" id="A3LX08"/>
<dbReference type="RefSeq" id="XP_001385406.2">
    <property type="nucleotide sequence ID" value="XM_001385369.1"/>
</dbReference>
<dbReference type="AlphaFoldDB" id="A3LX08"/>
<dbReference type="GeneID" id="4840298"/>
<feature type="transmembrane region" description="Helical" evidence="2">
    <location>
        <begin position="212"/>
        <end position="237"/>
    </location>
</feature>
<dbReference type="EMBL" id="CP000500">
    <property type="protein sequence ID" value="ABN67377.2"/>
    <property type="molecule type" value="Genomic_DNA"/>
</dbReference>
<dbReference type="OrthoDB" id="3357002at2759"/>
<dbReference type="OMA" id="IDLRFYR"/>
<keyword evidence="2" id="KW-0472">Membrane</keyword>
<evidence type="ECO:0000256" key="1">
    <source>
        <dbReference type="SAM" id="MobiDB-lite"/>
    </source>
</evidence>